<organism evidence="3 4">
    <name type="scientific">Venturia effusa</name>
    <dbReference type="NCBI Taxonomy" id="50376"/>
    <lineage>
        <taxon>Eukaryota</taxon>
        <taxon>Fungi</taxon>
        <taxon>Dikarya</taxon>
        <taxon>Ascomycota</taxon>
        <taxon>Pezizomycotina</taxon>
        <taxon>Dothideomycetes</taxon>
        <taxon>Pleosporomycetidae</taxon>
        <taxon>Venturiales</taxon>
        <taxon>Venturiaceae</taxon>
        <taxon>Venturia</taxon>
    </lineage>
</organism>
<dbReference type="OrthoDB" id="1923844at2759"/>
<sequence>MSAATKLRRMIESPGGFVFAPGVYDGLSARTALEVGFDCLYMTGAGTTASRLGQPDLAIASLPDMVAQADMIANLDPSVPILADMDTGYGGPIMVARSVEQYARAGVAGFHLEDQVQAKRCGHLSGKEVVSRETYLTNIRAAVATRKRIKSDIVVIARTDALQTRGYAEALERLRLARDAGADAGFLEGITSTSMARQVTKDLHPWPMCWNMVEFGASPTISRDQAKDLGFKLMIWSFATLVPAYVGIKTAMETMKKTGRSNDPPEITPKKIFEVCGLGACVSVDEDAGGRAFAKL</sequence>
<dbReference type="Proteomes" id="UP000316270">
    <property type="component" value="Chromosome 5"/>
</dbReference>
<comment type="similarity">
    <text evidence="2">Belongs to the isocitrate lyase/PEP mutase superfamily.</text>
</comment>
<dbReference type="STRING" id="50376.A0A517L5D4"/>
<proteinExistence type="inferred from homology"/>
<evidence type="ECO:0000256" key="1">
    <source>
        <dbReference type="ARBA" id="ARBA00001050"/>
    </source>
</evidence>
<dbReference type="InterPro" id="IPR039556">
    <property type="entry name" value="ICL/PEPM"/>
</dbReference>
<name>A0A517L5D4_9PEZI</name>
<dbReference type="Pfam" id="PF13714">
    <property type="entry name" value="PEP_mutase"/>
    <property type="match status" value="1"/>
</dbReference>
<dbReference type="FunFam" id="3.20.20.60:FF:000009">
    <property type="entry name" value="2-methylisocitrate lyase"/>
    <property type="match status" value="1"/>
</dbReference>
<reference evidence="3 4" key="1">
    <citation type="submission" date="2019-07" db="EMBL/GenBank/DDBJ databases">
        <title>Finished genome of Venturia effusa.</title>
        <authorList>
            <person name="Young C.A."/>
            <person name="Cox M.P."/>
            <person name="Ganley A.R.D."/>
            <person name="David W.J."/>
        </authorList>
    </citation>
    <scope>NUCLEOTIDE SEQUENCE [LARGE SCALE GENOMIC DNA]</scope>
    <source>
        <strain evidence="4">albino</strain>
    </source>
</reference>
<accession>A0A517L5D4</accession>
<dbReference type="AlphaFoldDB" id="A0A517L5D4"/>
<protein>
    <submittedName>
        <fullName evidence="3">Uncharacterized protein</fullName>
    </submittedName>
</protein>
<evidence type="ECO:0000313" key="4">
    <source>
        <dbReference type="Proteomes" id="UP000316270"/>
    </source>
</evidence>
<dbReference type="InterPro" id="IPR018523">
    <property type="entry name" value="Isocitrate_lyase_ph_CS"/>
</dbReference>
<dbReference type="PROSITE" id="PS00161">
    <property type="entry name" value="ISOCITRATE_LYASE"/>
    <property type="match status" value="1"/>
</dbReference>
<dbReference type="SUPFAM" id="SSF51621">
    <property type="entry name" value="Phosphoenolpyruvate/pyruvate domain"/>
    <property type="match status" value="1"/>
</dbReference>
<dbReference type="EMBL" id="CP042189">
    <property type="protein sequence ID" value="QDS70839.1"/>
    <property type="molecule type" value="Genomic_DNA"/>
</dbReference>
<evidence type="ECO:0000256" key="2">
    <source>
        <dbReference type="ARBA" id="ARBA00061405"/>
    </source>
</evidence>
<dbReference type="GO" id="GO:0046421">
    <property type="term" value="F:methylisocitrate lyase activity"/>
    <property type="evidence" value="ECO:0007669"/>
    <property type="project" value="UniProtKB-EC"/>
</dbReference>
<evidence type="ECO:0000313" key="3">
    <source>
        <dbReference type="EMBL" id="QDS70839.1"/>
    </source>
</evidence>
<dbReference type="PANTHER" id="PTHR42905">
    <property type="entry name" value="PHOSPHOENOLPYRUVATE CARBOXYLASE"/>
    <property type="match status" value="1"/>
</dbReference>
<keyword evidence="4" id="KW-1185">Reference proteome</keyword>
<dbReference type="CDD" id="cd00377">
    <property type="entry name" value="ICL_PEPM"/>
    <property type="match status" value="1"/>
</dbReference>
<dbReference type="InterPro" id="IPR040442">
    <property type="entry name" value="Pyrv_kinase-like_dom_sf"/>
</dbReference>
<dbReference type="PANTHER" id="PTHR42905:SF2">
    <property type="entry name" value="PHOSPHOENOLPYRUVATE CARBOXYLASE FAMILY PROTEIN"/>
    <property type="match status" value="1"/>
</dbReference>
<dbReference type="InterPro" id="IPR015813">
    <property type="entry name" value="Pyrv/PenolPyrv_kinase-like_dom"/>
</dbReference>
<comment type="catalytic activity">
    <reaction evidence="1">
        <text>(2S,3R)-3-hydroxybutane-1,2,3-tricarboxylate = pyruvate + succinate</text>
        <dbReference type="Rhea" id="RHEA:16809"/>
        <dbReference type="ChEBI" id="CHEBI:15361"/>
        <dbReference type="ChEBI" id="CHEBI:30031"/>
        <dbReference type="ChEBI" id="CHEBI:57429"/>
        <dbReference type="EC" id="4.1.3.30"/>
    </reaction>
</comment>
<gene>
    <name evidence="3" type="ORF">FKW77_005153</name>
</gene>
<dbReference type="Gene3D" id="3.20.20.60">
    <property type="entry name" value="Phosphoenolpyruvate-binding domains"/>
    <property type="match status" value="1"/>
</dbReference>